<accession>A0A835PQ57</accession>
<evidence type="ECO:0000313" key="3">
    <source>
        <dbReference type="Proteomes" id="UP000636800"/>
    </source>
</evidence>
<dbReference type="PANTHER" id="PTHR45959">
    <property type="entry name" value="BHLH TRANSCRIPTION FACTOR"/>
    <property type="match status" value="1"/>
</dbReference>
<dbReference type="AlphaFoldDB" id="A0A835PQ57"/>
<evidence type="ECO:0000313" key="2">
    <source>
        <dbReference type="EMBL" id="KAG0456883.1"/>
    </source>
</evidence>
<evidence type="ECO:0000313" key="4">
    <source>
        <dbReference type="Proteomes" id="UP000639772"/>
    </source>
</evidence>
<dbReference type="EMBL" id="JADCNM010000013">
    <property type="protein sequence ID" value="KAG0456883.1"/>
    <property type="molecule type" value="Genomic_DNA"/>
</dbReference>
<keyword evidence="3" id="KW-1185">Reference proteome</keyword>
<dbReference type="InterPro" id="IPR052610">
    <property type="entry name" value="bHLH_transcription_regulator"/>
</dbReference>
<reference evidence="3 4" key="1">
    <citation type="journal article" date="2020" name="Nat. Food">
        <title>A phased Vanilla planifolia genome enables genetic improvement of flavour and production.</title>
        <authorList>
            <person name="Hasing T."/>
            <person name="Tang H."/>
            <person name="Brym M."/>
            <person name="Khazi F."/>
            <person name="Huang T."/>
            <person name="Chambers A.H."/>
        </authorList>
    </citation>
    <scope>NUCLEOTIDE SEQUENCE [LARGE SCALE GENOMIC DNA]</scope>
    <source>
        <tissue evidence="2">Leaf</tissue>
    </source>
</reference>
<dbReference type="Proteomes" id="UP000639772">
    <property type="component" value="Chromosome 13"/>
</dbReference>
<sequence length="64" mass="6976">MYCEGRKGMLVRALSEVEKLHLAVVSMTAIPFAASSVDITIIAQIEEGFLHDSKGSDEEAEFGF</sequence>
<dbReference type="Proteomes" id="UP000636800">
    <property type="component" value="Chromosome 13"/>
</dbReference>
<evidence type="ECO:0000313" key="1">
    <source>
        <dbReference type="EMBL" id="KAG0455673.1"/>
    </source>
</evidence>
<organism evidence="2 4">
    <name type="scientific">Vanilla planifolia</name>
    <name type="common">Vanilla</name>
    <dbReference type="NCBI Taxonomy" id="51239"/>
    <lineage>
        <taxon>Eukaryota</taxon>
        <taxon>Viridiplantae</taxon>
        <taxon>Streptophyta</taxon>
        <taxon>Embryophyta</taxon>
        <taxon>Tracheophyta</taxon>
        <taxon>Spermatophyta</taxon>
        <taxon>Magnoliopsida</taxon>
        <taxon>Liliopsida</taxon>
        <taxon>Asparagales</taxon>
        <taxon>Orchidaceae</taxon>
        <taxon>Vanilloideae</taxon>
        <taxon>Vanilleae</taxon>
        <taxon>Vanilla</taxon>
    </lineage>
</organism>
<dbReference type="EMBL" id="JADCNL010000013">
    <property type="protein sequence ID" value="KAG0455673.1"/>
    <property type="molecule type" value="Genomic_DNA"/>
</dbReference>
<comment type="caution">
    <text evidence="2">The sequence shown here is derived from an EMBL/GenBank/DDBJ whole genome shotgun (WGS) entry which is preliminary data.</text>
</comment>
<dbReference type="OrthoDB" id="690068at2759"/>
<name>A0A835PQ57_VANPL</name>
<proteinExistence type="predicted"/>
<gene>
    <name evidence="2" type="ORF">HPP92_024671</name>
    <name evidence="1" type="ORF">HPP92_024965</name>
</gene>
<dbReference type="PANTHER" id="PTHR45959:SF69">
    <property type="entry name" value="HELIX-LOOP-HELIX DNA-BINDING DOMAIN CONTAINING PROTEIN, EXPRESSED"/>
    <property type="match status" value="1"/>
</dbReference>
<protein>
    <submittedName>
        <fullName evidence="2">Uncharacterized protein</fullName>
    </submittedName>
</protein>